<dbReference type="SMART" id="SM00636">
    <property type="entry name" value="Glyco_18"/>
    <property type="match status" value="1"/>
</dbReference>
<evidence type="ECO:0000256" key="1">
    <source>
        <dbReference type="ARBA" id="ARBA00022801"/>
    </source>
</evidence>
<protein>
    <submittedName>
        <fullName evidence="4">Glycoside hydrolase, superfamily</fullName>
    </submittedName>
</protein>
<dbReference type="PANTHER" id="PTHR45708">
    <property type="entry name" value="ENDOCHITINASE"/>
    <property type="match status" value="1"/>
</dbReference>
<accession>A0A0V0QKY2</accession>
<dbReference type="PANTHER" id="PTHR45708:SF49">
    <property type="entry name" value="ENDOCHITINASE"/>
    <property type="match status" value="1"/>
</dbReference>
<dbReference type="Pfam" id="PF00704">
    <property type="entry name" value="Glyco_hydro_18"/>
    <property type="match status" value="2"/>
</dbReference>
<dbReference type="Proteomes" id="UP000054937">
    <property type="component" value="Unassembled WGS sequence"/>
</dbReference>
<keyword evidence="2" id="KW-0326">Glycosidase</keyword>
<dbReference type="InterPro" id="IPR001223">
    <property type="entry name" value="Glyco_hydro18_cat"/>
</dbReference>
<dbReference type="InterPro" id="IPR050542">
    <property type="entry name" value="Glycosyl_Hydrlase18_Chitinase"/>
</dbReference>
<evidence type="ECO:0000313" key="4">
    <source>
        <dbReference type="EMBL" id="KRX02810.1"/>
    </source>
</evidence>
<proteinExistence type="predicted"/>
<sequence length="580" mass="65725">MYWCGFSGDFCGTSKIDDVYPAATHVIMAFGKVNDQGNFLVDQMPTDKIQKWQNDGKKVLISLGGYTAVLQWAMENPETFVQDVTNVVFNNNLDGFELELATYNQSSQSLIDVLTGLRTQFGQSKQIFLTSQNIAVYPDPDFGIQQPNENRGYFWNYLVPVFQQSIDLIDYVQVQMYNNPFLGLYEGNFDYLYTVYKAWLNQYSEYQIPNFNGVPQEKLIMAVFASEIAGHGGPRYYVDGEIIIQVIEALENEGIEIGGVNIWNSHWDKIANNKISSTVAAKLFPDQDQDQDGNEKEKIVSIYWCGFTQEFCGQSQDNDVYEKATHIILAYLQIFPDGTLASGVPPYQTVQQWHADGKKVLISLGGRSGDWSLIYESEEQQANFVDTLISIVNHNNFDGVDLQVKQYDDIPANLIQFIKDVKAQLSQDQILVITTDNITVYPHPSLPVPNENQAIYWNYFVPVIKADPDMFDYIQIQTYFNQYLNNQGGTAAFLSETVKGWMNINQDYQIPQFEGVDPSKIIISVLASEQAGISGYYTQPQVIQQAFSDLEQQGIHIAGINVWNSYYDDLNNNAISSVFD</sequence>
<dbReference type="EMBL" id="LDAU01000151">
    <property type="protein sequence ID" value="KRX02810.1"/>
    <property type="molecule type" value="Genomic_DNA"/>
</dbReference>
<gene>
    <name evidence="4" type="ORF">PPERSA_04013</name>
</gene>
<dbReference type="GO" id="GO:0008061">
    <property type="term" value="F:chitin binding"/>
    <property type="evidence" value="ECO:0007669"/>
    <property type="project" value="InterPro"/>
</dbReference>
<feature type="domain" description="GH18" evidence="3">
    <location>
        <begin position="298"/>
        <end position="580"/>
    </location>
</feature>
<dbReference type="InterPro" id="IPR017853">
    <property type="entry name" value="GH"/>
</dbReference>
<dbReference type="InParanoid" id="A0A0V0QKY2"/>
<keyword evidence="5" id="KW-1185">Reference proteome</keyword>
<evidence type="ECO:0000313" key="5">
    <source>
        <dbReference type="Proteomes" id="UP000054937"/>
    </source>
</evidence>
<dbReference type="GO" id="GO:0005975">
    <property type="term" value="P:carbohydrate metabolic process"/>
    <property type="evidence" value="ECO:0007669"/>
    <property type="project" value="InterPro"/>
</dbReference>
<dbReference type="InterPro" id="IPR011583">
    <property type="entry name" value="Chitinase_II/V-like_cat"/>
</dbReference>
<evidence type="ECO:0000256" key="2">
    <source>
        <dbReference type="ARBA" id="ARBA00023295"/>
    </source>
</evidence>
<dbReference type="GO" id="GO:0016798">
    <property type="term" value="F:hydrolase activity, acting on glycosyl bonds"/>
    <property type="evidence" value="ECO:0007669"/>
    <property type="project" value="UniProtKB-KW"/>
</dbReference>
<reference evidence="4 5" key="1">
    <citation type="journal article" date="2015" name="Sci. Rep.">
        <title>Genome of the facultative scuticociliatosis pathogen Pseudocohnilembus persalinus provides insight into its virulence through horizontal gene transfer.</title>
        <authorList>
            <person name="Xiong J."/>
            <person name="Wang G."/>
            <person name="Cheng J."/>
            <person name="Tian M."/>
            <person name="Pan X."/>
            <person name="Warren A."/>
            <person name="Jiang C."/>
            <person name="Yuan D."/>
            <person name="Miao W."/>
        </authorList>
    </citation>
    <scope>NUCLEOTIDE SEQUENCE [LARGE SCALE GENOMIC DNA]</scope>
    <source>
        <strain evidence="4">36N120E</strain>
    </source>
</reference>
<name>A0A0V0QKY2_PSEPJ</name>
<dbReference type="Gene3D" id="3.20.20.80">
    <property type="entry name" value="Glycosidases"/>
    <property type="match status" value="2"/>
</dbReference>
<evidence type="ECO:0000259" key="3">
    <source>
        <dbReference type="PROSITE" id="PS51910"/>
    </source>
</evidence>
<dbReference type="PROSITE" id="PS51910">
    <property type="entry name" value="GH18_2"/>
    <property type="match status" value="2"/>
</dbReference>
<feature type="domain" description="GH18" evidence="3">
    <location>
        <begin position="1"/>
        <end position="286"/>
    </location>
</feature>
<comment type="caution">
    <text evidence="4">The sequence shown here is derived from an EMBL/GenBank/DDBJ whole genome shotgun (WGS) entry which is preliminary data.</text>
</comment>
<dbReference type="AlphaFoldDB" id="A0A0V0QKY2"/>
<dbReference type="SUPFAM" id="SSF51445">
    <property type="entry name" value="(Trans)glycosidases"/>
    <property type="match status" value="2"/>
</dbReference>
<keyword evidence="1 4" id="KW-0378">Hydrolase</keyword>
<organism evidence="4 5">
    <name type="scientific">Pseudocohnilembus persalinus</name>
    <name type="common">Ciliate</name>
    <dbReference type="NCBI Taxonomy" id="266149"/>
    <lineage>
        <taxon>Eukaryota</taxon>
        <taxon>Sar</taxon>
        <taxon>Alveolata</taxon>
        <taxon>Ciliophora</taxon>
        <taxon>Intramacronucleata</taxon>
        <taxon>Oligohymenophorea</taxon>
        <taxon>Scuticociliatia</taxon>
        <taxon>Philasterida</taxon>
        <taxon>Pseudocohnilembidae</taxon>
        <taxon>Pseudocohnilembus</taxon>
    </lineage>
</organism>
<dbReference type="OrthoDB" id="6020543at2759"/>